<dbReference type="RefSeq" id="WP_145275712.1">
    <property type="nucleotide sequence ID" value="NZ_CP036426.1"/>
</dbReference>
<dbReference type="AlphaFoldDB" id="A0A518HA23"/>
<name>A0A518HA23_9BACT</name>
<accession>A0A518HA23</accession>
<dbReference type="EMBL" id="CP036426">
    <property type="protein sequence ID" value="QDV37703.1"/>
    <property type="molecule type" value="Genomic_DNA"/>
</dbReference>
<reference evidence="1 2" key="1">
    <citation type="submission" date="2019-02" db="EMBL/GenBank/DDBJ databases">
        <title>Deep-cultivation of Planctomycetes and their phenomic and genomic characterization uncovers novel biology.</title>
        <authorList>
            <person name="Wiegand S."/>
            <person name="Jogler M."/>
            <person name="Boedeker C."/>
            <person name="Pinto D."/>
            <person name="Vollmers J."/>
            <person name="Rivas-Marin E."/>
            <person name="Kohn T."/>
            <person name="Peeters S.H."/>
            <person name="Heuer A."/>
            <person name="Rast P."/>
            <person name="Oberbeckmann S."/>
            <person name="Bunk B."/>
            <person name="Jeske O."/>
            <person name="Meyerdierks A."/>
            <person name="Storesund J.E."/>
            <person name="Kallscheuer N."/>
            <person name="Luecker S."/>
            <person name="Lage O.M."/>
            <person name="Pohl T."/>
            <person name="Merkel B.J."/>
            <person name="Hornburger P."/>
            <person name="Mueller R.-W."/>
            <person name="Bruemmer F."/>
            <person name="Labrenz M."/>
            <person name="Spormann A.M."/>
            <person name="Op den Camp H."/>
            <person name="Overmann J."/>
            <person name="Amann R."/>
            <person name="Jetten M.S.M."/>
            <person name="Mascher T."/>
            <person name="Medema M.H."/>
            <person name="Devos D.P."/>
            <person name="Kaster A.-K."/>
            <person name="Ovreas L."/>
            <person name="Rohde M."/>
            <person name="Galperin M.Y."/>
            <person name="Jogler C."/>
        </authorList>
    </citation>
    <scope>NUCLEOTIDE SEQUENCE [LARGE SCALE GENOMIC DNA]</scope>
    <source>
        <strain evidence="1 2">ElP</strain>
    </source>
</reference>
<proteinExistence type="predicted"/>
<evidence type="ECO:0000313" key="1">
    <source>
        <dbReference type="EMBL" id="QDV37703.1"/>
    </source>
</evidence>
<dbReference type="KEGG" id="tpla:ElP_56460"/>
<sequence length="40" mass="4543">MYVPASFAETDTPKLHDFMRRHSFAVLTTQVEGGLVVDLY</sequence>
<gene>
    <name evidence="1" type="ORF">ElP_56460</name>
</gene>
<organism evidence="1 2">
    <name type="scientific">Tautonia plasticadhaerens</name>
    <dbReference type="NCBI Taxonomy" id="2527974"/>
    <lineage>
        <taxon>Bacteria</taxon>
        <taxon>Pseudomonadati</taxon>
        <taxon>Planctomycetota</taxon>
        <taxon>Planctomycetia</taxon>
        <taxon>Isosphaerales</taxon>
        <taxon>Isosphaeraceae</taxon>
        <taxon>Tautonia</taxon>
    </lineage>
</organism>
<protein>
    <submittedName>
        <fullName evidence="1">FMN-binding domain protein</fullName>
    </submittedName>
</protein>
<dbReference type="InterPro" id="IPR007396">
    <property type="entry name" value="TR_PAI2-type"/>
</dbReference>
<keyword evidence="2" id="KW-1185">Reference proteome</keyword>
<dbReference type="Gene3D" id="2.30.110.10">
    <property type="entry name" value="Electron Transport, Fmn-binding Protein, Chain A"/>
    <property type="match status" value="1"/>
</dbReference>
<dbReference type="Pfam" id="PF04299">
    <property type="entry name" value="FMN_bind_2"/>
    <property type="match status" value="1"/>
</dbReference>
<dbReference type="InterPro" id="IPR012349">
    <property type="entry name" value="Split_barrel_FMN-bd"/>
</dbReference>
<dbReference type="OrthoDB" id="9794948at2"/>
<evidence type="ECO:0000313" key="2">
    <source>
        <dbReference type="Proteomes" id="UP000317835"/>
    </source>
</evidence>
<dbReference type="Proteomes" id="UP000317835">
    <property type="component" value="Chromosome"/>
</dbReference>